<dbReference type="Gene3D" id="3.10.120.10">
    <property type="entry name" value="Cytochrome b5-like heme/steroid binding domain"/>
    <property type="match status" value="1"/>
</dbReference>
<dbReference type="AlphaFoldDB" id="A0AB34IX92"/>
<dbReference type="PROSITE" id="PS50255">
    <property type="entry name" value="CYTOCHROME_B5_2"/>
    <property type="match status" value="1"/>
</dbReference>
<feature type="transmembrane region" description="Helical" evidence="2">
    <location>
        <begin position="185"/>
        <end position="212"/>
    </location>
</feature>
<dbReference type="InterPro" id="IPR005804">
    <property type="entry name" value="FA_desaturase_dom"/>
</dbReference>
<feature type="transmembrane region" description="Helical" evidence="2">
    <location>
        <begin position="326"/>
        <end position="352"/>
    </location>
</feature>
<feature type="transmembrane region" description="Helical" evidence="2">
    <location>
        <begin position="12"/>
        <end position="33"/>
    </location>
</feature>
<dbReference type="SUPFAM" id="SSF55856">
    <property type="entry name" value="Cytochrome b5-like heme/steroid binding domain"/>
    <property type="match status" value="1"/>
</dbReference>
<sequence>MRDAKVPSYRFLPLLTMGAGILVAMSAVTHARLGMDAALNLQTMTLSFFACVSFTLIAGALTHWSVTRTAGEMLVGRIVNAVENWEKETLRSFVEMSVWLGVMWSTFSVTHRFGMALVCGTMSGVAAALCGEALTGACRELQQQLRIACGESSEGSTSLASGSGLLLLIYGSVGLSMIYHHVSDIVIAGLLAGAGGASILVAARLITWWAPTRRAGIMLQDRILDTRQNWRSFPLRSAIEAAMFLGVTVGVYAGHHSLLLAIQAGFLTGMTVCLLGEIVAPTQATLAGEKDPSSTLVTICACVWGAASGCHWIFADMPTHTSVSFRAQICLAIVGGVLLHVAGRMVAATGWGRRIAAKLQRRLFLSLDYLREHPLQTASEMSCSCAAAIAAWRVTRGVQTTVLLGGLALLVAVLATDWICRSTVTSPSTPRGAEDRAPRRVASVAPPDAHARAVTLAELRSHSTRGDCWVAVHGRVYDVSDWHDLHPGGRIILDYAGRDASDQFELFHPPSVKHKLRSFLVGSLVDAEPEPASTTAYRTLRAKLWEEGYFEPSFAYSLMKQLLSLTCIAAGASLLLAAPPTPLLHLVVAPLLLALGVQQAAFLAHDTMHNCVFRERKRGITWQRQLLGQFNAGFVTGISRSMWLEEHNMHHAYTLRPHVDPQFTYFPLWLQTAKEVPKWLGALPTHRKARRVVWLIARLLNRTQHLTWLPLVMGVGRFNLIAISWSFALKRHSYTDVLAMAIHLMLYAALLGYGLPNVRERLIFTLVHYIAIGTLHVQLLASHMMAEQFTEEEEAAMGVFKTQLLTTRNIRSHWWSHWFHGGLEHQIEHHLFPQLPRHQLSRVAPMVRTLADQHGIQYMELGFHSAVFLCLHELRNMSSALAAFGNPNL</sequence>
<comment type="caution">
    <text evidence="4">The sequence shown here is derived from an EMBL/GenBank/DDBJ whole genome shotgun (WGS) entry which is preliminary data.</text>
</comment>
<feature type="transmembrane region" description="Helical" evidence="2">
    <location>
        <begin position="259"/>
        <end position="280"/>
    </location>
</feature>
<dbReference type="GO" id="GO:0006629">
    <property type="term" value="P:lipid metabolic process"/>
    <property type="evidence" value="ECO:0007669"/>
    <property type="project" value="InterPro"/>
</dbReference>
<evidence type="ECO:0000259" key="3">
    <source>
        <dbReference type="PROSITE" id="PS50255"/>
    </source>
</evidence>
<feature type="transmembrane region" description="Helical" evidence="2">
    <location>
        <begin position="762"/>
        <end position="781"/>
    </location>
</feature>
<evidence type="ECO:0000256" key="1">
    <source>
        <dbReference type="SAM" id="MobiDB-lite"/>
    </source>
</evidence>
<reference evidence="4 5" key="1">
    <citation type="journal article" date="2024" name="Science">
        <title>Giant polyketide synthase enzymes in the biosynthesis of giant marine polyether toxins.</title>
        <authorList>
            <person name="Fallon T.R."/>
            <person name="Shende V.V."/>
            <person name="Wierzbicki I.H."/>
            <person name="Pendleton A.L."/>
            <person name="Watervoot N.F."/>
            <person name="Auber R.P."/>
            <person name="Gonzalez D.J."/>
            <person name="Wisecaver J.H."/>
            <person name="Moore B.S."/>
        </authorList>
    </citation>
    <scope>NUCLEOTIDE SEQUENCE [LARGE SCALE GENOMIC DNA]</scope>
    <source>
        <strain evidence="4 5">12B1</strain>
    </source>
</reference>
<feature type="transmembrane region" description="Helical" evidence="2">
    <location>
        <begin position="45"/>
        <end position="66"/>
    </location>
</feature>
<dbReference type="InterPro" id="IPR001199">
    <property type="entry name" value="Cyt_B5-like_heme/steroid-bd"/>
</dbReference>
<organism evidence="4 5">
    <name type="scientific">Prymnesium parvum</name>
    <name type="common">Toxic golden alga</name>
    <dbReference type="NCBI Taxonomy" id="97485"/>
    <lineage>
        <taxon>Eukaryota</taxon>
        <taxon>Haptista</taxon>
        <taxon>Haptophyta</taxon>
        <taxon>Prymnesiophyceae</taxon>
        <taxon>Prymnesiales</taxon>
        <taxon>Prymnesiaceae</taxon>
        <taxon>Prymnesium</taxon>
    </lineage>
</organism>
<dbReference type="InterPro" id="IPR012171">
    <property type="entry name" value="Fatty_acid_desaturase"/>
</dbReference>
<dbReference type="GO" id="GO:0016020">
    <property type="term" value="C:membrane"/>
    <property type="evidence" value="ECO:0007669"/>
    <property type="project" value="TreeGrafter"/>
</dbReference>
<keyword evidence="5" id="KW-1185">Reference proteome</keyword>
<evidence type="ECO:0000256" key="2">
    <source>
        <dbReference type="SAM" id="Phobius"/>
    </source>
</evidence>
<feature type="transmembrane region" description="Helical" evidence="2">
    <location>
        <begin position="584"/>
        <end position="605"/>
    </location>
</feature>
<feature type="transmembrane region" description="Helical" evidence="2">
    <location>
        <begin position="159"/>
        <end position="179"/>
    </location>
</feature>
<dbReference type="Pfam" id="PF00487">
    <property type="entry name" value="FA_desaturase"/>
    <property type="match status" value="1"/>
</dbReference>
<feature type="transmembrane region" description="Helical" evidence="2">
    <location>
        <begin position="562"/>
        <end position="578"/>
    </location>
</feature>
<evidence type="ECO:0000313" key="5">
    <source>
        <dbReference type="Proteomes" id="UP001515480"/>
    </source>
</evidence>
<feature type="region of interest" description="Disordered" evidence="1">
    <location>
        <begin position="425"/>
        <end position="444"/>
    </location>
</feature>
<dbReference type="Pfam" id="PF00173">
    <property type="entry name" value="Cyt-b5"/>
    <property type="match status" value="1"/>
</dbReference>
<keyword evidence="2" id="KW-0812">Transmembrane</keyword>
<proteinExistence type="predicted"/>
<feature type="transmembrane region" description="Helical" evidence="2">
    <location>
        <begin position="737"/>
        <end position="756"/>
    </location>
</feature>
<dbReference type="Proteomes" id="UP001515480">
    <property type="component" value="Unassembled WGS sequence"/>
</dbReference>
<dbReference type="PANTHER" id="PTHR19353">
    <property type="entry name" value="FATTY ACID DESATURASE 2"/>
    <property type="match status" value="1"/>
</dbReference>
<feature type="transmembrane region" description="Helical" evidence="2">
    <location>
        <begin position="233"/>
        <end position="253"/>
    </location>
</feature>
<feature type="transmembrane region" description="Helical" evidence="2">
    <location>
        <begin position="292"/>
        <end position="314"/>
    </location>
</feature>
<gene>
    <name evidence="4" type="ORF">AB1Y20_007529</name>
</gene>
<dbReference type="InterPro" id="IPR036400">
    <property type="entry name" value="Cyt_B5-like_heme/steroid_sf"/>
</dbReference>
<feature type="domain" description="Cytochrome b5 heme-binding" evidence="3">
    <location>
        <begin position="451"/>
        <end position="525"/>
    </location>
</feature>
<dbReference type="PANTHER" id="PTHR19353:SF82">
    <property type="entry name" value="CYTOCHROME B5 HEME-BINDING DOMAIN-CONTAINING PROTEIN"/>
    <property type="match status" value="1"/>
</dbReference>
<dbReference type="GO" id="GO:0016717">
    <property type="term" value="F:oxidoreductase activity, acting on paired donors, with oxidation of a pair of donors resulting in the reduction of molecular oxygen to two molecules of water"/>
    <property type="evidence" value="ECO:0007669"/>
    <property type="project" value="TreeGrafter"/>
</dbReference>
<protein>
    <recommendedName>
        <fullName evidence="3">Cytochrome b5 heme-binding domain-containing protein</fullName>
    </recommendedName>
</protein>
<dbReference type="SMART" id="SM01117">
    <property type="entry name" value="Cyt-b5"/>
    <property type="match status" value="1"/>
</dbReference>
<dbReference type="CDD" id="cd03506">
    <property type="entry name" value="Delta6-FADS-like"/>
    <property type="match status" value="1"/>
</dbReference>
<accession>A0AB34IX92</accession>
<keyword evidence="2" id="KW-0472">Membrane</keyword>
<feature type="transmembrane region" description="Helical" evidence="2">
    <location>
        <begin position="708"/>
        <end position="728"/>
    </location>
</feature>
<keyword evidence="2" id="KW-1133">Transmembrane helix</keyword>
<dbReference type="EMBL" id="JBGBPQ010000017">
    <property type="protein sequence ID" value="KAL1507924.1"/>
    <property type="molecule type" value="Genomic_DNA"/>
</dbReference>
<name>A0AB34IX92_PRYPA</name>
<evidence type="ECO:0000313" key="4">
    <source>
        <dbReference type="EMBL" id="KAL1507924.1"/>
    </source>
</evidence>